<evidence type="ECO:0000256" key="9">
    <source>
        <dbReference type="ARBA" id="ARBA00023136"/>
    </source>
</evidence>
<dbReference type="GO" id="GO:0005886">
    <property type="term" value="C:plasma membrane"/>
    <property type="evidence" value="ECO:0007669"/>
    <property type="project" value="UniProtKB-SubCell"/>
</dbReference>
<evidence type="ECO:0000313" key="12">
    <source>
        <dbReference type="Proteomes" id="UP000030700"/>
    </source>
</evidence>
<dbReference type="CDD" id="cd03215">
    <property type="entry name" value="ABC_Carb_Monos_II"/>
    <property type="match status" value="1"/>
</dbReference>
<evidence type="ECO:0000259" key="10">
    <source>
        <dbReference type="PROSITE" id="PS50893"/>
    </source>
</evidence>
<evidence type="ECO:0000256" key="8">
    <source>
        <dbReference type="ARBA" id="ARBA00022967"/>
    </source>
</evidence>
<dbReference type="SMART" id="SM00382">
    <property type="entry name" value="AAA"/>
    <property type="match status" value="2"/>
</dbReference>
<dbReference type="InterPro" id="IPR003593">
    <property type="entry name" value="AAA+_ATPase"/>
</dbReference>
<keyword evidence="3" id="KW-1003">Cell membrane</keyword>
<dbReference type="InterPro" id="IPR027417">
    <property type="entry name" value="P-loop_NTPase"/>
</dbReference>
<dbReference type="EMBL" id="DF820456">
    <property type="protein sequence ID" value="GAK50462.1"/>
    <property type="molecule type" value="Genomic_DNA"/>
</dbReference>
<accession>A0A0S6VZ89</accession>
<dbReference type="InterPro" id="IPR003439">
    <property type="entry name" value="ABC_transporter-like_ATP-bd"/>
</dbReference>
<evidence type="ECO:0000256" key="4">
    <source>
        <dbReference type="ARBA" id="ARBA00022597"/>
    </source>
</evidence>
<keyword evidence="8" id="KW-1278">Translocase</keyword>
<keyword evidence="4" id="KW-0762">Sugar transport</keyword>
<dbReference type="InterPro" id="IPR017871">
    <property type="entry name" value="ABC_transporter-like_CS"/>
</dbReference>
<name>A0A0S6VZ89_9BACT</name>
<dbReference type="InterPro" id="IPR050107">
    <property type="entry name" value="ABC_carbohydrate_import_ATPase"/>
</dbReference>
<dbReference type="PANTHER" id="PTHR43790:SF3">
    <property type="entry name" value="D-ALLOSE IMPORT ATP-BINDING PROTEIN ALSA-RELATED"/>
    <property type="match status" value="1"/>
</dbReference>
<keyword evidence="2" id="KW-0813">Transport</keyword>
<proteinExistence type="predicted"/>
<evidence type="ECO:0000256" key="6">
    <source>
        <dbReference type="ARBA" id="ARBA00022741"/>
    </source>
</evidence>
<dbReference type="AlphaFoldDB" id="A0A0S6VZ89"/>
<dbReference type="PANTHER" id="PTHR43790">
    <property type="entry name" value="CARBOHYDRATE TRANSPORT ATP-BINDING PROTEIN MG119-RELATED"/>
    <property type="match status" value="1"/>
</dbReference>
<dbReference type="SUPFAM" id="SSF52540">
    <property type="entry name" value="P-loop containing nucleoside triphosphate hydrolases"/>
    <property type="match status" value="2"/>
</dbReference>
<dbReference type="GO" id="GO:0016887">
    <property type="term" value="F:ATP hydrolysis activity"/>
    <property type="evidence" value="ECO:0007669"/>
    <property type="project" value="InterPro"/>
</dbReference>
<organism evidence="11">
    <name type="scientific">Candidatus Moduliflexus flocculans</name>
    <dbReference type="NCBI Taxonomy" id="1499966"/>
    <lineage>
        <taxon>Bacteria</taxon>
        <taxon>Candidatus Moduliflexota</taxon>
        <taxon>Candidatus Moduliflexia</taxon>
        <taxon>Candidatus Moduliflexales</taxon>
        <taxon>Candidatus Moduliflexaceae</taxon>
    </lineage>
</organism>
<evidence type="ECO:0000256" key="5">
    <source>
        <dbReference type="ARBA" id="ARBA00022737"/>
    </source>
</evidence>
<evidence type="ECO:0000313" key="11">
    <source>
        <dbReference type="EMBL" id="GAK50462.1"/>
    </source>
</evidence>
<keyword evidence="9" id="KW-0472">Membrane</keyword>
<evidence type="ECO:0000256" key="2">
    <source>
        <dbReference type="ARBA" id="ARBA00022448"/>
    </source>
</evidence>
<feature type="domain" description="ABC transporter" evidence="10">
    <location>
        <begin position="7"/>
        <end position="242"/>
    </location>
</feature>
<evidence type="ECO:0000256" key="1">
    <source>
        <dbReference type="ARBA" id="ARBA00004202"/>
    </source>
</evidence>
<sequence>MNTQAFIEVRALEKTFPGVRALKNVNFSINRNTVHCIVGENGAGKSTFIKILTGALAKSKGEILLNDKPFEPRSIREAMDRGISVLYQELNVVDELTVEENLTLGKEKHHFGLVKKSPHLDRVEAILHGLDETIRLNMLVGNLSVAQKQVIEITKAMSAECSVLVMDEPTAALSEEETHRLFQVVANLKQAGLTIIYISHKLSEIFEIGDYVTVFRDGEMVGTRSVAEIADNCGGNRPEACLELVKMMLGKIVVEEYIPSQTEYAVKLLEAKDLVNAKLRDVSFDLYQGEILGFYGLVGAGKTEVARVLYGLDDYQGELLIQGTPATFRTVRGALQAGCAMIPEERRADGIFGKLSVRANIPLMRMKSILTYGLLNRKKENLLADEYITKMSIAVRDREHKVALLSGGNQQKVVIAKCLNRDSHILLMDEPTRGVDVGAKQEIHNIIRDLAKQGKGIIVFSSELPEIVHLCDRIVLMHEGAVREIMTNRVDIDNDHIMAVVAGGEV</sequence>
<dbReference type="HOGENOM" id="CLU_000604_92_3_0"/>
<keyword evidence="12" id="KW-1185">Reference proteome</keyword>
<dbReference type="Proteomes" id="UP000030700">
    <property type="component" value="Unassembled WGS sequence"/>
</dbReference>
<evidence type="ECO:0000256" key="3">
    <source>
        <dbReference type="ARBA" id="ARBA00022475"/>
    </source>
</evidence>
<feature type="domain" description="ABC transporter" evidence="10">
    <location>
        <begin position="260"/>
        <end position="504"/>
    </location>
</feature>
<dbReference type="Gene3D" id="3.40.50.300">
    <property type="entry name" value="P-loop containing nucleotide triphosphate hydrolases"/>
    <property type="match status" value="2"/>
</dbReference>
<reference evidence="11" key="1">
    <citation type="journal article" date="2015" name="PeerJ">
        <title>First genomic representation of candidate bacterial phylum KSB3 points to enhanced environmental sensing as a trigger of wastewater bulking.</title>
        <authorList>
            <person name="Sekiguchi Y."/>
            <person name="Ohashi A."/>
            <person name="Parks D.H."/>
            <person name="Yamauchi T."/>
            <person name="Tyson G.W."/>
            <person name="Hugenholtz P."/>
        </authorList>
    </citation>
    <scope>NUCLEOTIDE SEQUENCE [LARGE SCALE GENOMIC DNA]</scope>
</reference>
<dbReference type="GO" id="GO:0005524">
    <property type="term" value="F:ATP binding"/>
    <property type="evidence" value="ECO:0007669"/>
    <property type="project" value="UniProtKB-KW"/>
</dbReference>
<dbReference type="Pfam" id="PF00005">
    <property type="entry name" value="ABC_tran"/>
    <property type="match status" value="2"/>
</dbReference>
<evidence type="ECO:0000256" key="7">
    <source>
        <dbReference type="ARBA" id="ARBA00022840"/>
    </source>
</evidence>
<dbReference type="PROSITE" id="PS00211">
    <property type="entry name" value="ABC_TRANSPORTER_1"/>
    <property type="match status" value="1"/>
</dbReference>
<keyword evidence="5" id="KW-0677">Repeat</keyword>
<dbReference type="PROSITE" id="PS50893">
    <property type="entry name" value="ABC_TRANSPORTER_2"/>
    <property type="match status" value="2"/>
</dbReference>
<dbReference type="CDD" id="cd03216">
    <property type="entry name" value="ABC_Carb_Monos_I"/>
    <property type="match status" value="1"/>
</dbReference>
<comment type="subcellular location">
    <subcellularLocation>
        <location evidence="1">Cell membrane</location>
        <topology evidence="1">Peripheral membrane protein</topology>
    </subcellularLocation>
</comment>
<keyword evidence="7" id="KW-0067">ATP-binding</keyword>
<dbReference type="STRING" id="1499966.U14_01693"/>
<dbReference type="FunFam" id="3.40.50.300:FF:000127">
    <property type="entry name" value="Ribose import ATP-binding protein RbsA"/>
    <property type="match status" value="1"/>
</dbReference>
<keyword evidence="6" id="KW-0547">Nucleotide-binding</keyword>
<gene>
    <name evidence="11" type="ORF">U14_01693</name>
</gene>
<protein>
    <submittedName>
        <fullName evidence="11">ABC transporter-like protein</fullName>
    </submittedName>
</protein>